<dbReference type="SUPFAM" id="SSF103506">
    <property type="entry name" value="Mitochondrial carrier"/>
    <property type="match status" value="1"/>
</dbReference>
<keyword evidence="4 8" id="KW-0812">Transmembrane</keyword>
<name>A0A388LCL3_CHABU</name>
<feature type="transmembrane region" description="Helical" evidence="11">
    <location>
        <begin position="256"/>
        <end position="277"/>
    </location>
</feature>
<evidence type="ECO:0000313" key="12">
    <source>
        <dbReference type="EMBL" id="GBG79922.1"/>
    </source>
</evidence>
<evidence type="ECO:0000256" key="8">
    <source>
        <dbReference type="PROSITE-ProRule" id="PRU00282"/>
    </source>
</evidence>
<feature type="repeat" description="Solcar" evidence="8">
    <location>
        <begin position="2"/>
        <end position="117"/>
    </location>
</feature>
<keyword evidence="3 9" id="KW-0813">Transport</keyword>
<dbReference type="GO" id="GO:0044375">
    <property type="term" value="P:regulation of peroxisome size"/>
    <property type="evidence" value="ECO:0007669"/>
    <property type="project" value="EnsemblPlants"/>
</dbReference>
<reference evidence="12 13" key="1">
    <citation type="journal article" date="2018" name="Cell">
        <title>The Chara Genome: Secondary Complexity and Implications for Plant Terrestrialization.</title>
        <authorList>
            <person name="Nishiyama T."/>
            <person name="Sakayama H."/>
            <person name="Vries J.D."/>
            <person name="Buschmann H."/>
            <person name="Saint-Marcoux D."/>
            <person name="Ullrich K.K."/>
            <person name="Haas F.B."/>
            <person name="Vanderstraeten L."/>
            <person name="Becker D."/>
            <person name="Lang D."/>
            <person name="Vosolsobe S."/>
            <person name="Rombauts S."/>
            <person name="Wilhelmsson P.K.I."/>
            <person name="Janitza P."/>
            <person name="Kern R."/>
            <person name="Heyl A."/>
            <person name="Rumpler F."/>
            <person name="Villalobos L.I.A.C."/>
            <person name="Clay J.M."/>
            <person name="Skokan R."/>
            <person name="Toyoda A."/>
            <person name="Suzuki Y."/>
            <person name="Kagoshima H."/>
            <person name="Schijlen E."/>
            <person name="Tajeshwar N."/>
            <person name="Catarino B."/>
            <person name="Hetherington A.J."/>
            <person name="Saltykova A."/>
            <person name="Bonnot C."/>
            <person name="Breuninger H."/>
            <person name="Symeonidi A."/>
            <person name="Radhakrishnan G.V."/>
            <person name="Van Nieuwerburgh F."/>
            <person name="Deforce D."/>
            <person name="Chang C."/>
            <person name="Karol K.G."/>
            <person name="Hedrich R."/>
            <person name="Ulvskov P."/>
            <person name="Glockner G."/>
            <person name="Delwiche C.F."/>
            <person name="Petrasek J."/>
            <person name="Van de Peer Y."/>
            <person name="Friml J."/>
            <person name="Beilby M."/>
            <person name="Dolan L."/>
            <person name="Kohara Y."/>
            <person name="Sugano S."/>
            <person name="Fujiyama A."/>
            <person name="Delaux P.-M."/>
            <person name="Quint M."/>
            <person name="TheiBen G."/>
            <person name="Hagemann M."/>
            <person name="Harholt J."/>
            <person name="Dunand C."/>
            <person name="Zachgo S."/>
            <person name="Langdale J."/>
            <person name="Maumus F."/>
            <person name="Straeten D.V.D."/>
            <person name="Gould S.B."/>
            <person name="Rensing S.A."/>
        </authorList>
    </citation>
    <scope>NUCLEOTIDE SEQUENCE [LARGE SCALE GENOMIC DNA]</scope>
    <source>
        <strain evidence="12 13">S276</strain>
    </source>
</reference>
<evidence type="ECO:0000256" key="10">
    <source>
        <dbReference type="SAM" id="MobiDB-lite"/>
    </source>
</evidence>
<dbReference type="InterPro" id="IPR044712">
    <property type="entry name" value="SLC25A32-like"/>
</dbReference>
<comment type="similarity">
    <text evidence="2 9">Belongs to the mitochondrial carrier (TC 2.A.29) family.</text>
</comment>
<organism evidence="12 13">
    <name type="scientific">Chara braunii</name>
    <name type="common">Braun's stonewort</name>
    <dbReference type="NCBI Taxonomy" id="69332"/>
    <lineage>
        <taxon>Eukaryota</taxon>
        <taxon>Viridiplantae</taxon>
        <taxon>Streptophyta</taxon>
        <taxon>Charophyceae</taxon>
        <taxon>Charales</taxon>
        <taxon>Characeae</taxon>
        <taxon>Chara</taxon>
    </lineage>
</organism>
<gene>
    <name evidence="12" type="ORF">CBR_g30187</name>
</gene>
<evidence type="ECO:0000256" key="7">
    <source>
        <dbReference type="ARBA" id="ARBA00023136"/>
    </source>
</evidence>
<dbReference type="Gene3D" id="1.50.40.10">
    <property type="entry name" value="Mitochondrial carrier domain"/>
    <property type="match status" value="2"/>
</dbReference>
<dbReference type="STRING" id="69332.A0A388LCL3"/>
<dbReference type="OrthoDB" id="2019556at2759"/>
<keyword evidence="6 11" id="KW-1133">Transmembrane helix</keyword>
<keyword evidence="7 8" id="KW-0472">Membrane</keyword>
<dbReference type="AlphaFoldDB" id="A0A388LCL3"/>
<feature type="repeat" description="Solcar" evidence="8">
    <location>
        <begin position="292"/>
        <end position="383"/>
    </location>
</feature>
<evidence type="ECO:0000256" key="6">
    <source>
        <dbReference type="ARBA" id="ARBA00022989"/>
    </source>
</evidence>
<dbReference type="GO" id="GO:0043132">
    <property type="term" value="P:NAD transport"/>
    <property type="evidence" value="ECO:0007669"/>
    <property type="project" value="EnsemblPlants"/>
</dbReference>
<dbReference type="PROSITE" id="PS50920">
    <property type="entry name" value="SOLCAR"/>
    <property type="match status" value="3"/>
</dbReference>
<dbReference type="Pfam" id="PF00153">
    <property type="entry name" value="Mito_carr"/>
    <property type="match status" value="4"/>
</dbReference>
<dbReference type="EMBL" id="BFEA01000332">
    <property type="protein sequence ID" value="GBG79922.1"/>
    <property type="molecule type" value="Genomic_DNA"/>
</dbReference>
<dbReference type="InterPro" id="IPR018108">
    <property type="entry name" value="MCP_transmembrane"/>
</dbReference>
<evidence type="ECO:0008006" key="14">
    <source>
        <dbReference type="Google" id="ProtNLM"/>
    </source>
</evidence>
<dbReference type="Proteomes" id="UP000265515">
    <property type="component" value="Unassembled WGS sequence"/>
</dbReference>
<evidence type="ECO:0000256" key="1">
    <source>
        <dbReference type="ARBA" id="ARBA00004141"/>
    </source>
</evidence>
<feature type="transmembrane region" description="Helical" evidence="11">
    <location>
        <begin position="96"/>
        <end position="114"/>
    </location>
</feature>
<sequence length="409" mass="43727">MSEAAVHGLAGAGGGIIAQLVTYPLQTVNTQQQVLRRAKNKGKARETEGGGGTVASDGEDAVAVRPGRESYGSVQLMYQLLREEGWGGLYKGLPPSLVGVAISQGVYYYFYQWLRSIAVQQASKKARKQEVEGRIGTVASLVVASLAGAINVLMTNPIWVIVTRMQTDSQAAKRQAQLTSVVTSAPTMNMSDSDAGGQKPALASSSQVSELPGRYGVLTPTGKLGLGSRQTAGGAIAELYREAGVLGFWKGVLPTLIMVVNPAIQFMLYEGLLARLLVRKKARNNREGMKRVTGSEIFVIGALAKLGATVVTYPMLVVKSRLQAKQDIGGDASMQYTGTLDAIVKMIRYEGVAGFYKGMSTKILQSVLAAAILFMTKEELVKLATAVLDKRGKRRQLKQNVPKKMAAAQ</sequence>
<evidence type="ECO:0000256" key="3">
    <source>
        <dbReference type="ARBA" id="ARBA00022448"/>
    </source>
</evidence>
<evidence type="ECO:0000256" key="4">
    <source>
        <dbReference type="ARBA" id="ARBA00022692"/>
    </source>
</evidence>
<feature type="transmembrane region" description="Helical" evidence="11">
    <location>
        <begin position="135"/>
        <end position="154"/>
    </location>
</feature>
<evidence type="ECO:0000256" key="5">
    <source>
        <dbReference type="ARBA" id="ARBA00022737"/>
    </source>
</evidence>
<feature type="region of interest" description="Disordered" evidence="10">
    <location>
        <begin position="37"/>
        <end position="59"/>
    </location>
</feature>
<dbReference type="OMA" id="QFMMYEL"/>
<comment type="subcellular location">
    <subcellularLocation>
        <location evidence="1">Membrane</location>
        <topology evidence="1">Multi-pass membrane protein</topology>
    </subcellularLocation>
</comment>
<evidence type="ECO:0000313" key="13">
    <source>
        <dbReference type="Proteomes" id="UP000265515"/>
    </source>
</evidence>
<proteinExistence type="inferred from homology"/>
<keyword evidence="5" id="KW-0677">Repeat</keyword>
<dbReference type="Gramene" id="GBG79922">
    <property type="protein sequence ID" value="GBG79922"/>
    <property type="gene ID" value="CBR_g30187"/>
</dbReference>
<dbReference type="InterPro" id="IPR023395">
    <property type="entry name" value="MCP_dom_sf"/>
</dbReference>
<keyword evidence="13" id="KW-1185">Reference proteome</keyword>
<dbReference type="GO" id="GO:0055085">
    <property type="term" value="P:transmembrane transport"/>
    <property type="evidence" value="ECO:0007669"/>
    <property type="project" value="InterPro"/>
</dbReference>
<protein>
    <recommendedName>
        <fullName evidence="14">Peroxisomal nicotinamide adenine dinucleotide carrier</fullName>
    </recommendedName>
</protein>
<accession>A0A388LCL3</accession>
<evidence type="ECO:0000256" key="11">
    <source>
        <dbReference type="SAM" id="Phobius"/>
    </source>
</evidence>
<dbReference type="GO" id="GO:0005778">
    <property type="term" value="C:peroxisomal membrane"/>
    <property type="evidence" value="ECO:0007669"/>
    <property type="project" value="EnsemblPlants"/>
</dbReference>
<evidence type="ECO:0000256" key="2">
    <source>
        <dbReference type="ARBA" id="ARBA00006375"/>
    </source>
</evidence>
<comment type="caution">
    <text evidence="12">The sequence shown here is derived from an EMBL/GenBank/DDBJ whole genome shotgun (WGS) entry which is preliminary data.</text>
</comment>
<feature type="transmembrane region" description="Helical" evidence="11">
    <location>
        <begin position="297"/>
        <end position="316"/>
    </location>
</feature>
<dbReference type="PANTHER" id="PTHR45683">
    <property type="entry name" value="MITOCHONDRIAL NICOTINAMIDE ADENINE DINUCLEOTIDE TRANSPORTER 1-RELATED-RELATED"/>
    <property type="match status" value="1"/>
</dbReference>
<feature type="repeat" description="Solcar" evidence="8">
    <location>
        <begin position="135"/>
        <end position="275"/>
    </location>
</feature>
<evidence type="ECO:0000256" key="9">
    <source>
        <dbReference type="RuleBase" id="RU000488"/>
    </source>
</evidence>